<proteinExistence type="predicted"/>
<reference evidence="1 2" key="1">
    <citation type="journal article" date="2018" name="Front. Plant Sci.">
        <title>Red Clover (Trifolium pratense) and Zigzag Clover (T. medium) - A Picture of Genomic Similarities and Differences.</title>
        <authorList>
            <person name="Dluhosova J."/>
            <person name="Istvanek J."/>
            <person name="Nedelnik J."/>
            <person name="Repkova J."/>
        </authorList>
    </citation>
    <scope>NUCLEOTIDE SEQUENCE [LARGE SCALE GENOMIC DNA]</scope>
    <source>
        <strain evidence="2">cv. 10/8</strain>
        <tissue evidence="1">Leaf</tissue>
    </source>
</reference>
<evidence type="ECO:0000313" key="1">
    <source>
        <dbReference type="EMBL" id="MCI71972.1"/>
    </source>
</evidence>
<accession>A0A392UEY2</accession>
<organism evidence="1 2">
    <name type="scientific">Trifolium medium</name>
    <dbReference type="NCBI Taxonomy" id="97028"/>
    <lineage>
        <taxon>Eukaryota</taxon>
        <taxon>Viridiplantae</taxon>
        <taxon>Streptophyta</taxon>
        <taxon>Embryophyta</taxon>
        <taxon>Tracheophyta</taxon>
        <taxon>Spermatophyta</taxon>
        <taxon>Magnoliopsida</taxon>
        <taxon>eudicotyledons</taxon>
        <taxon>Gunneridae</taxon>
        <taxon>Pentapetalae</taxon>
        <taxon>rosids</taxon>
        <taxon>fabids</taxon>
        <taxon>Fabales</taxon>
        <taxon>Fabaceae</taxon>
        <taxon>Papilionoideae</taxon>
        <taxon>50 kb inversion clade</taxon>
        <taxon>NPAAA clade</taxon>
        <taxon>Hologalegina</taxon>
        <taxon>IRL clade</taxon>
        <taxon>Trifolieae</taxon>
        <taxon>Trifolium</taxon>
    </lineage>
</organism>
<protein>
    <submittedName>
        <fullName evidence="1">Uncharacterized protein</fullName>
    </submittedName>
</protein>
<keyword evidence="2" id="KW-1185">Reference proteome</keyword>
<dbReference type="Proteomes" id="UP000265520">
    <property type="component" value="Unassembled WGS sequence"/>
</dbReference>
<evidence type="ECO:0000313" key="2">
    <source>
        <dbReference type="Proteomes" id="UP000265520"/>
    </source>
</evidence>
<name>A0A392UEY2_9FABA</name>
<feature type="non-terminal residue" evidence="1">
    <location>
        <position position="40"/>
    </location>
</feature>
<comment type="caution">
    <text evidence="1">The sequence shown here is derived from an EMBL/GenBank/DDBJ whole genome shotgun (WGS) entry which is preliminary data.</text>
</comment>
<dbReference type="EMBL" id="LXQA010807756">
    <property type="protein sequence ID" value="MCI71972.1"/>
    <property type="molecule type" value="Genomic_DNA"/>
</dbReference>
<sequence length="40" mass="4383">MGSSYRAGLSTRCTEQESWLVVQSKCLSSLYRAGALARDT</sequence>
<dbReference type="AlphaFoldDB" id="A0A392UEY2"/>